<evidence type="ECO:0000256" key="2">
    <source>
        <dbReference type="ARBA" id="ARBA00022692"/>
    </source>
</evidence>
<dbReference type="Gene3D" id="1.20.1250.20">
    <property type="entry name" value="MFS general substrate transporter like domains"/>
    <property type="match status" value="1"/>
</dbReference>
<feature type="transmembrane region" description="Helical" evidence="5">
    <location>
        <begin position="409"/>
        <end position="434"/>
    </location>
</feature>
<evidence type="ECO:0000256" key="3">
    <source>
        <dbReference type="ARBA" id="ARBA00022989"/>
    </source>
</evidence>
<feature type="transmembrane region" description="Helical" evidence="5">
    <location>
        <begin position="376"/>
        <end position="397"/>
    </location>
</feature>
<evidence type="ECO:0000256" key="5">
    <source>
        <dbReference type="SAM" id="Phobius"/>
    </source>
</evidence>
<dbReference type="PRINTS" id="PR01036">
    <property type="entry name" value="TCRTETB"/>
</dbReference>
<feature type="transmembrane region" description="Helical" evidence="5">
    <location>
        <begin position="513"/>
        <end position="533"/>
    </location>
</feature>
<feature type="transmembrane region" description="Helical" evidence="5">
    <location>
        <begin position="310"/>
        <end position="331"/>
    </location>
</feature>
<reference evidence="7 8" key="1">
    <citation type="submission" date="2016-07" db="EMBL/GenBank/DDBJ databases">
        <title>Pervasive Adenine N6-methylation of Active Genes in Fungi.</title>
        <authorList>
            <consortium name="DOE Joint Genome Institute"/>
            <person name="Mondo S.J."/>
            <person name="Dannebaum R.O."/>
            <person name="Kuo R.C."/>
            <person name="Labutti K."/>
            <person name="Haridas S."/>
            <person name="Kuo A."/>
            <person name="Salamov A."/>
            <person name="Ahrendt S.R."/>
            <person name="Lipzen A."/>
            <person name="Sullivan W."/>
            <person name="Andreopoulos W.B."/>
            <person name="Clum A."/>
            <person name="Lindquist E."/>
            <person name="Daum C."/>
            <person name="Ramamoorthy G.K."/>
            <person name="Gryganskyi A."/>
            <person name="Culley D."/>
            <person name="Magnuson J.K."/>
            <person name="James T.Y."/>
            <person name="O'Malley M.A."/>
            <person name="Stajich J.E."/>
            <person name="Spatafora J.W."/>
            <person name="Visel A."/>
            <person name="Grigoriev I.V."/>
        </authorList>
    </citation>
    <scope>NUCLEOTIDE SEQUENCE [LARGE SCALE GENOMIC DNA]</scope>
    <source>
        <strain evidence="7 8">CBS 115471</strain>
    </source>
</reference>
<feature type="transmembrane region" description="Helical" evidence="5">
    <location>
        <begin position="106"/>
        <end position="124"/>
    </location>
</feature>
<feature type="transmembrane region" description="Helical" evidence="5">
    <location>
        <begin position="267"/>
        <end position="289"/>
    </location>
</feature>
<dbReference type="GO" id="GO:0005886">
    <property type="term" value="C:plasma membrane"/>
    <property type="evidence" value="ECO:0007669"/>
    <property type="project" value="TreeGrafter"/>
</dbReference>
<keyword evidence="4 5" id="KW-0472">Membrane</keyword>
<dbReference type="InterPro" id="IPR020846">
    <property type="entry name" value="MFS_dom"/>
</dbReference>
<comment type="caution">
    <text evidence="7">The sequence shown here is derived from an EMBL/GenBank/DDBJ whole genome shotgun (WGS) entry which is preliminary data.</text>
</comment>
<gene>
    <name evidence="7" type="ORF">BCR34DRAFT_569663</name>
</gene>
<comment type="subcellular location">
    <subcellularLocation>
        <location evidence="1">Membrane</location>
        <topology evidence="1">Multi-pass membrane protein</topology>
    </subcellularLocation>
</comment>
<feature type="transmembrane region" description="Helical" evidence="5">
    <location>
        <begin position="39"/>
        <end position="65"/>
    </location>
</feature>
<feature type="transmembrane region" description="Helical" evidence="5">
    <location>
        <begin position="163"/>
        <end position="185"/>
    </location>
</feature>
<dbReference type="PANTHER" id="PTHR23501:SF43">
    <property type="entry name" value="MULTIDRUG TRANSPORTER, PUTATIVE (AFU_ORTHOLOGUE AFUA_6G03040)-RELATED"/>
    <property type="match status" value="1"/>
</dbReference>
<proteinExistence type="predicted"/>
<feature type="transmembrane region" description="Helical" evidence="5">
    <location>
        <begin position="130"/>
        <end position="151"/>
    </location>
</feature>
<evidence type="ECO:0000256" key="4">
    <source>
        <dbReference type="ARBA" id="ARBA00023136"/>
    </source>
</evidence>
<feature type="domain" description="Major facilitator superfamily (MFS) profile" evidence="6">
    <location>
        <begin position="40"/>
        <end position="540"/>
    </location>
</feature>
<feature type="transmembrane region" description="Helical" evidence="5">
    <location>
        <begin position="236"/>
        <end position="255"/>
    </location>
</feature>
<protein>
    <submittedName>
        <fullName evidence="7">Major facilitator superfamily domain-containing protein</fullName>
    </submittedName>
</protein>
<dbReference type="Gene3D" id="1.20.1720.10">
    <property type="entry name" value="Multidrug resistance protein D"/>
    <property type="match status" value="1"/>
</dbReference>
<dbReference type="AlphaFoldDB" id="A0A1Y1ZEE8"/>
<dbReference type="Pfam" id="PF07690">
    <property type="entry name" value="MFS_1"/>
    <property type="match status" value="1"/>
</dbReference>
<keyword evidence="8" id="KW-1185">Reference proteome</keyword>
<feature type="transmembrane region" description="Helical" evidence="5">
    <location>
        <begin position="77"/>
        <end position="94"/>
    </location>
</feature>
<accession>A0A1Y1ZEE8</accession>
<evidence type="ECO:0000313" key="8">
    <source>
        <dbReference type="Proteomes" id="UP000193144"/>
    </source>
</evidence>
<keyword evidence="2 5" id="KW-0812">Transmembrane</keyword>
<dbReference type="Proteomes" id="UP000193144">
    <property type="component" value="Unassembled WGS sequence"/>
</dbReference>
<name>A0A1Y1ZEE8_9PLEO</name>
<dbReference type="GO" id="GO:0022857">
    <property type="term" value="F:transmembrane transporter activity"/>
    <property type="evidence" value="ECO:0007669"/>
    <property type="project" value="InterPro"/>
</dbReference>
<evidence type="ECO:0000256" key="1">
    <source>
        <dbReference type="ARBA" id="ARBA00004141"/>
    </source>
</evidence>
<dbReference type="PROSITE" id="PS50850">
    <property type="entry name" value="MFS"/>
    <property type="match status" value="1"/>
</dbReference>
<dbReference type="InterPro" id="IPR011701">
    <property type="entry name" value="MFS"/>
</dbReference>
<dbReference type="OrthoDB" id="440553at2759"/>
<keyword evidence="3 5" id="KW-1133">Transmembrane helix</keyword>
<feature type="transmembrane region" description="Helical" evidence="5">
    <location>
        <begin position="191"/>
        <end position="215"/>
    </location>
</feature>
<sequence length="541" mass="58621">MGYPQKEGGEESQSIVVEQLEENTVSQDRLVLSWWKLQLLNLCLCISLFLSTVEITVVSTAVVPISDALHGFSKSPWTINAYLVAYGGVLVITAKLSDIFGRRSTTCVCLVIFAITSIACGVSQTIDQLIVFRALQGVGGGGIYTMVFVILPEMCTPAQYPLYVTIVSSVFALSNLLGPILGGVISDRSTWRWIFFLNVPITAVAIILLFFAIPSHFPYARPRRTVGFSVAALKRLDIPGTFLILACSTLFITAIQEGGMGHAWSSALVLGTLISSVCLWGALLWWSRYQATHPSKREPTLPWRILTNRVAMGVLMEAFWVGALLYTAIVLLPQRFQVVNGTTPLTAGYRLLPLTLTAPVGSLIGGYLMQNMHQPPLYVLLGGAIIQTLGAGLLVSLPSNTLEFAKAGYGYQAITGIGLGITSATVVMCAVIVFEERDIPVGMGAIGQFRTFGGSIGISVCSNVLNRSMLSKLKSQLSLAQISSLQVSAGSINEFPATLQRVVRLCYAEGFKRQMICLTAFGAVSIVTLLLMLERRPRRQH</sequence>
<dbReference type="SUPFAM" id="SSF103473">
    <property type="entry name" value="MFS general substrate transporter"/>
    <property type="match status" value="1"/>
</dbReference>
<feature type="transmembrane region" description="Helical" evidence="5">
    <location>
        <begin position="351"/>
        <end position="369"/>
    </location>
</feature>
<dbReference type="InterPro" id="IPR036259">
    <property type="entry name" value="MFS_trans_sf"/>
</dbReference>
<dbReference type="EMBL" id="MCFA01000098">
    <property type="protein sequence ID" value="ORY08586.1"/>
    <property type="molecule type" value="Genomic_DNA"/>
</dbReference>
<dbReference type="PANTHER" id="PTHR23501">
    <property type="entry name" value="MAJOR FACILITATOR SUPERFAMILY"/>
    <property type="match status" value="1"/>
</dbReference>
<organism evidence="7 8">
    <name type="scientific">Clohesyomyces aquaticus</name>
    <dbReference type="NCBI Taxonomy" id="1231657"/>
    <lineage>
        <taxon>Eukaryota</taxon>
        <taxon>Fungi</taxon>
        <taxon>Dikarya</taxon>
        <taxon>Ascomycota</taxon>
        <taxon>Pezizomycotina</taxon>
        <taxon>Dothideomycetes</taxon>
        <taxon>Pleosporomycetidae</taxon>
        <taxon>Pleosporales</taxon>
        <taxon>Lindgomycetaceae</taxon>
        <taxon>Clohesyomyces</taxon>
    </lineage>
</organism>
<evidence type="ECO:0000259" key="6">
    <source>
        <dbReference type="PROSITE" id="PS50850"/>
    </source>
</evidence>
<evidence type="ECO:0000313" key="7">
    <source>
        <dbReference type="EMBL" id="ORY08586.1"/>
    </source>
</evidence>